<dbReference type="PANTHER" id="PTHR47663:SF1">
    <property type="entry name" value="XYLANOLYTIC TRANSCRIPTIONAL ACTIVATOR XLNR-RELATED"/>
    <property type="match status" value="1"/>
</dbReference>
<dbReference type="GO" id="GO:0003677">
    <property type="term" value="F:DNA binding"/>
    <property type="evidence" value="ECO:0007669"/>
    <property type="project" value="UniProtKB-KW"/>
</dbReference>
<dbReference type="GO" id="GO:0006351">
    <property type="term" value="P:DNA-templated transcription"/>
    <property type="evidence" value="ECO:0007669"/>
    <property type="project" value="InterPro"/>
</dbReference>
<dbReference type="SMART" id="SM00066">
    <property type="entry name" value="GAL4"/>
    <property type="match status" value="1"/>
</dbReference>
<keyword evidence="12" id="KW-1185">Reference proteome</keyword>
<evidence type="ECO:0000256" key="8">
    <source>
        <dbReference type="ARBA" id="ARBA00037990"/>
    </source>
</evidence>
<dbReference type="GO" id="GO:0008270">
    <property type="term" value="F:zinc ion binding"/>
    <property type="evidence" value="ECO:0007669"/>
    <property type="project" value="InterPro"/>
</dbReference>
<reference evidence="11" key="2">
    <citation type="submission" date="2023-05" db="EMBL/GenBank/DDBJ databases">
        <authorList>
            <consortium name="Lawrence Berkeley National Laboratory"/>
            <person name="Steindorff A."/>
            <person name="Hensen N."/>
            <person name="Bonometti L."/>
            <person name="Westerberg I."/>
            <person name="Brannstrom I.O."/>
            <person name="Guillou S."/>
            <person name="Cros-Aarteil S."/>
            <person name="Calhoun S."/>
            <person name="Haridas S."/>
            <person name="Kuo A."/>
            <person name="Mondo S."/>
            <person name="Pangilinan J."/>
            <person name="Riley R."/>
            <person name="Labutti K."/>
            <person name="Andreopoulos B."/>
            <person name="Lipzen A."/>
            <person name="Chen C."/>
            <person name="Yanf M."/>
            <person name="Daum C."/>
            <person name="Ng V."/>
            <person name="Clum A."/>
            <person name="Ohm R."/>
            <person name="Martin F."/>
            <person name="Silar P."/>
            <person name="Natvig D."/>
            <person name="Lalanne C."/>
            <person name="Gautier V."/>
            <person name="Ament-Velasquez S.L."/>
            <person name="Kruys A."/>
            <person name="Hutchinson M.I."/>
            <person name="Powell A.J."/>
            <person name="Barry K."/>
            <person name="Miller A.N."/>
            <person name="Grigoriev I.V."/>
            <person name="Debuchy R."/>
            <person name="Gladieux P."/>
            <person name="Thoren M.H."/>
            <person name="Johannesson H."/>
        </authorList>
    </citation>
    <scope>NUCLEOTIDE SEQUENCE</scope>
    <source>
        <strain evidence="11">CBS 532.94</strain>
    </source>
</reference>
<evidence type="ECO:0000256" key="5">
    <source>
        <dbReference type="ARBA" id="ARBA00023159"/>
    </source>
</evidence>
<feature type="domain" description="Zn(2)-C6 fungal-type" evidence="10">
    <location>
        <begin position="174"/>
        <end position="203"/>
    </location>
</feature>
<feature type="compositionally biased region" description="Polar residues" evidence="9">
    <location>
        <begin position="69"/>
        <end position="85"/>
    </location>
</feature>
<evidence type="ECO:0000256" key="1">
    <source>
        <dbReference type="ARBA" id="ARBA00022723"/>
    </source>
</evidence>
<reference evidence="11" key="1">
    <citation type="journal article" date="2023" name="Mol. Phylogenet. Evol.">
        <title>Genome-scale phylogeny and comparative genomics of the fungal order Sordariales.</title>
        <authorList>
            <person name="Hensen N."/>
            <person name="Bonometti L."/>
            <person name="Westerberg I."/>
            <person name="Brannstrom I.O."/>
            <person name="Guillou S."/>
            <person name="Cros-Aarteil S."/>
            <person name="Calhoun S."/>
            <person name="Haridas S."/>
            <person name="Kuo A."/>
            <person name="Mondo S."/>
            <person name="Pangilinan J."/>
            <person name="Riley R."/>
            <person name="LaButti K."/>
            <person name="Andreopoulos B."/>
            <person name="Lipzen A."/>
            <person name="Chen C."/>
            <person name="Yan M."/>
            <person name="Daum C."/>
            <person name="Ng V."/>
            <person name="Clum A."/>
            <person name="Steindorff A."/>
            <person name="Ohm R.A."/>
            <person name="Martin F."/>
            <person name="Silar P."/>
            <person name="Natvig D.O."/>
            <person name="Lalanne C."/>
            <person name="Gautier V."/>
            <person name="Ament-Velasquez S.L."/>
            <person name="Kruys A."/>
            <person name="Hutchinson M.I."/>
            <person name="Powell A.J."/>
            <person name="Barry K."/>
            <person name="Miller A.N."/>
            <person name="Grigoriev I.V."/>
            <person name="Debuchy R."/>
            <person name="Gladieux P."/>
            <person name="Hiltunen Thoren M."/>
            <person name="Johannesson H."/>
        </authorList>
    </citation>
    <scope>NUCLEOTIDE SEQUENCE</scope>
    <source>
        <strain evidence="11">CBS 532.94</strain>
    </source>
</reference>
<evidence type="ECO:0000256" key="4">
    <source>
        <dbReference type="ARBA" id="ARBA00023125"/>
    </source>
</evidence>
<proteinExistence type="inferred from homology"/>
<keyword evidence="1" id="KW-0479">Metal-binding</keyword>
<dbReference type="GO" id="GO:0000981">
    <property type="term" value="F:DNA-binding transcription factor activity, RNA polymerase II-specific"/>
    <property type="evidence" value="ECO:0007669"/>
    <property type="project" value="InterPro"/>
</dbReference>
<dbReference type="Proteomes" id="UP001303760">
    <property type="component" value="Unassembled WGS sequence"/>
</dbReference>
<dbReference type="Pfam" id="PF04082">
    <property type="entry name" value="Fungal_trans"/>
    <property type="match status" value="1"/>
</dbReference>
<dbReference type="PROSITE" id="PS50048">
    <property type="entry name" value="ZN2_CY6_FUNGAL_2"/>
    <property type="match status" value="1"/>
</dbReference>
<gene>
    <name evidence="11" type="ORF">C8A03DRAFT_19087</name>
</gene>
<dbReference type="CDD" id="cd12148">
    <property type="entry name" value="fungal_TF_MHR"/>
    <property type="match status" value="1"/>
</dbReference>
<keyword evidence="3" id="KW-0805">Transcription regulation</keyword>
<dbReference type="InterPro" id="IPR051439">
    <property type="entry name" value="XlnR/Xlr1"/>
</dbReference>
<dbReference type="InterPro" id="IPR007219">
    <property type="entry name" value="XnlR_reg_dom"/>
</dbReference>
<organism evidence="11 12">
    <name type="scientific">Achaetomium macrosporum</name>
    <dbReference type="NCBI Taxonomy" id="79813"/>
    <lineage>
        <taxon>Eukaryota</taxon>
        <taxon>Fungi</taxon>
        <taxon>Dikarya</taxon>
        <taxon>Ascomycota</taxon>
        <taxon>Pezizomycotina</taxon>
        <taxon>Sordariomycetes</taxon>
        <taxon>Sordariomycetidae</taxon>
        <taxon>Sordariales</taxon>
        <taxon>Chaetomiaceae</taxon>
        <taxon>Achaetomium</taxon>
    </lineage>
</organism>
<name>A0AAN7C2A3_9PEZI</name>
<evidence type="ECO:0000259" key="10">
    <source>
        <dbReference type="PROSITE" id="PS50048"/>
    </source>
</evidence>
<dbReference type="SUPFAM" id="SSF57701">
    <property type="entry name" value="Zn2/Cys6 DNA-binding domain"/>
    <property type="match status" value="1"/>
</dbReference>
<keyword evidence="7" id="KW-0539">Nucleus</keyword>
<keyword evidence="4" id="KW-0238">DNA-binding</keyword>
<keyword evidence="6" id="KW-0804">Transcription</keyword>
<dbReference type="EMBL" id="MU860447">
    <property type="protein sequence ID" value="KAK4233925.1"/>
    <property type="molecule type" value="Genomic_DNA"/>
</dbReference>
<dbReference type="AlphaFoldDB" id="A0AAN7C2A3"/>
<dbReference type="Pfam" id="PF00172">
    <property type="entry name" value="Zn_clus"/>
    <property type="match status" value="1"/>
</dbReference>
<keyword evidence="5" id="KW-0010">Activator</keyword>
<accession>A0AAN7C2A3</accession>
<dbReference type="InterPro" id="IPR036864">
    <property type="entry name" value="Zn2-C6_fun-type_DNA-bd_sf"/>
</dbReference>
<dbReference type="Gene3D" id="4.10.240.10">
    <property type="entry name" value="Zn(2)-C6 fungal-type DNA-binding domain"/>
    <property type="match status" value="1"/>
</dbReference>
<sequence length="778" mass="85794">MVRAKSRADNRDEHRWDCWQTPATFAPSSRFLQTSVILPDLRRKVASASRLGINRTRMSSSYPPPPPSTTDNGAPTTETTQQAPDSDSHQTHTQIHPAFPADVSTAAAIATAHHGLQALQTAVAGPSSVSSQGSVTHQHAPVVDGSYLAGAPAGAAPVGTPPNPNPKATRLRRACDMCSQRKVKCDESQPCRPCTELGVDCTFNRTMKRRGPPNKHAEAAKAAKQQRLEPNISPGPHNAAETLISIASGQDAQQVLDAESIAPWPVLTLLIDDFFTYIHPLTPFPHEPTFRMSFTAREDRTNRGFLALLASMIGCLVASFPRTARLHLKAQQHGMHMYPKAITLIDRCRSIALEARGSSFYSREDINVYDAATSYFLGLAAAYTMQWKVCRRFMAESITFIRELGYHKPRDMGSSMFGVTYRGPPFNHVEDQLGKRIFWCLFLGLRSMYQLGSHQSDIVLPPPTPGEPYPELPVEVDDQYILAHQILGQPEGVVSLLTGFNQGIKIYMTMNGLISVEVSYGISTLPFHDQKAMLDESLQAVKQVMDSLPRELTIDLNAGPGSTQSHGMSNLISTGHLTSVFDDGNSGLQFCPLPYAALQQANPDFRHTVSAHPERRRLLQYEIQKANIYASQLATRSYYVERYLNLRDAHPEQTDPIDANMTAERELIVQHLLTVLTSISQRSMEPNGASLINKIRQVASTLVNDAPERKGPVAVKAQESLSKFVEILMRLERIPPSGVSDGNVAAPGEDEEMELRNWADLREHQVRFLQGGGFVGLP</sequence>
<evidence type="ECO:0000256" key="2">
    <source>
        <dbReference type="ARBA" id="ARBA00022833"/>
    </source>
</evidence>
<dbReference type="InterPro" id="IPR001138">
    <property type="entry name" value="Zn2Cys6_DnaBD"/>
</dbReference>
<dbReference type="PANTHER" id="PTHR47663">
    <property type="entry name" value="XYLANOLYTIC TRANSCRIPTIONAL ACTIVATOR XLNR-RELATED"/>
    <property type="match status" value="1"/>
</dbReference>
<comment type="caution">
    <text evidence="11">The sequence shown here is derived from an EMBL/GenBank/DDBJ whole genome shotgun (WGS) entry which is preliminary data.</text>
</comment>
<evidence type="ECO:0000313" key="12">
    <source>
        <dbReference type="Proteomes" id="UP001303760"/>
    </source>
</evidence>
<protein>
    <recommendedName>
        <fullName evidence="10">Zn(2)-C6 fungal-type domain-containing protein</fullName>
    </recommendedName>
</protein>
<evidence type="ECO:0000256" key="7">
    <source>
        <dbReference type="ARBA" id="ARBA00023242"/>
    </source>
</evidence>
<evidence type="ECO:0000313" key="11">
    <source>
        <dbReference type="EMBL" id="KAK4233925.1"/>
    </source>
</evidence>
<feature type="region of interest" description="Disordered" evidence="9">
    <location>
        <begin position="209"/>
        <end position="231"/>
    </location>
</feature>
<keyword evidence="2" id="KW-0862">Zinc</keyword>
<evidence type="ECO:0000256" key="6">
    <source>
        <dbReference type="ARBA" id="ARBA00023163"/>
    </source>
</evidence>
<evidence type="ECO:0000256" key="3">
    <source>
        <dbReference type="ARBA" id="ARBA00023015"/>
    </source>
</evidence>
<evidence type="ECO:0000256" key="9">
    <source>
        <dbReference type="SAM" id="MobiDB-lite"/>
    </source>
</evidence>
<dbReference type="CDD" id="cd00067">
    <property type="entry name" value="GAL4"/>
    <property type="match status" value="1"/>
</dbReference>
<comment type="similarity">
    <text evidence="8">Belongs to the xlnR/xlr1 family.</text>
</comment>
<dbReference type="PROSITE" id="PS00463">
    <property type="entry name" value="ZN2_CY6_FUNGAL_1"/>
    <property type="match status" value="1"/>
</dbReference>
<feature type="region of interest" description="Disordered" evidence="9">
    <location>
        <begin position="49"/>
        <end position="93"/>
    </location>
</feature>